<proteinExistence type="predicted"/>
<accession>A0ACD4CXH5</accession>
<gene>
    <name evidence="1" type="ORF">N8E88_05590</name>
</gene>
<keyword evidence="1" id="KW-0614">Plasmid</keyword>
<sequence>MNDDEKTPEDAKRLRQQIKNGAYRDALRTRYKPVPNDKQFEELLRRLDDAERKK</sequence>
<geneLocation type="plasmid" evidence="1 2">
    <name>p_unnamed2</name>
</geneLocation>
<evidence type="ECO:0000313" key="2">
    <source>
        <dbReference type="Proteomes" id="UP001061991"/>
    </source>
</evidence>
<dbReference type="Proteomes" id="UP001061991">
    <property type="component" value="Plasmid p_unnamed2"/>
</dbReference>
<organism evidence="1 2">
    <name type="scientific">Phyllobacterium zundukense</name>
    <dbReference type="NCBI Taxonomy" id="1867719"/>
    <lineage>
        <taxon>Bacteria</taxon>
        <taxon>Pseudomonadati</taxon>
        <taxon>Pseudomonadota</taxon>
        <taxon>Alphaproteobacteria</taxon>
        <taxon>Hyphomicrobiales</taxon>
        <taxon>Phyllobacteriaceae</taxon>
        <taxon>Phyllobacterium</taxon>
    </lineage>
</organism>
<keyword evidence="2" id="KW-1185">Reference proteome</keyword>
<dbReference type="EMBL" id="CP104971">
    <property type="protein sequence ID" value="UXN58280.1"/>
    <property type="molecule type" value="Genomic_DNA"/>
</dbReference>
<protein>
    <submittedName>
        <fullName evidence="1">Uncharacterized protein</fullName>
    </submittedName>
</protein>
<name>A0ACD4CXH5_9HYPH</name>
<evidence type="ECO:0000313" key="1">
    <source>
        <dbReference type="EMBL" id="UXN58280.1"/>
    </source>
</evidence>
<reference evidence="1" key="1">
    <citation type="submission" date="2022-09" db="EMBL/GenBank/DDBJ databases">
        <title>Interaction between co-microsymbionts with complementary sets of symbiotic genes in legume-rhizobium systems.</title>
        <authorList>
            <person name="Safronova V."/>
            <person name="Sazanova A."/>
            <person name="Afonin A."/>
            <person name="Chirak E."/>
        </authorList>
    </citation>
    <scope>NUCLEOTIDE SEQUENCE</scope>
    <source>
        <strain evidence="1">A18/3m</strain>
    </source>
</reference>